<dbReference type="GO" id="GO:0016747">
    <property type="term" value="F:acyltransferase activity, transferring groups other than amino-acyl groups"/>
    <property type="evidence" value="ECO:0000318"/>
    <property type="project" value="GO_Central"/>
</dbReference>
<dbReference type="PANTHER" id="PTHR31896:SF43">
    <property type="entry name" value="PROTEIN ENHANCED PSEUDOMONAS SUSCEPTIBILITY 1"/>
    <property type="match status" value="1"/>
</dbReference>
<sequence>MGAIRVLSTDTIKAPKSSEQTIHLTPWDLRYLLVLTNKKGLLYRHPVVANQIQRLRHSLSSALAFFQPLAGRLKITEHRDNTVSCSVICNNAGVLFVHAAAENTCVADILEPTYVPPIVDLLFALSEVRSYEGTSKPLLAVQVTELVDGIFIGCSFNHVVVDGKSVWHFINSWAEISRSCCHHQISKPPTLERWFPNGVQRPIRFPFTLEQQNDHSDRLSFSSFNEEKYCLSNRLFHFTKEKILQLKSKINEEIGTTKISSLQALLTHVWCYVTRFKQFDPQEEVFNRVVIGVRPRLVPPLPEDYFGNALISCMVKMKAGELLEEGGLCKGALEMNKLIASHTDEKLKNHYESWLRNPSFFRLAKNMVKNNFISISSSPWFDVYGNDFGWGKPLAVRSGYKINGLITVFAGIEEGSIDLQVCLPREILEGMGNDPNFMDVVSN</sequence>
<evidence type="ECO:0000313" key="4">
    <source>
        <dbReference type="EnsemblPlants" id="AES87205"/>
    </source>
</evidence>
<dbReference type="eggNOG" id="ENOG502QT1Q">
    <property type="taxonomic scope" value="Eukaryota"/>
</dbReference>
<dbReference type="InterPro" id="IPR051283">
    <property type="entry name" value="Sec_Metabolite_Acyltrans"/>
</dbReference>
<keyword evidence="3" id="KW-0012">Acyltransferase</keyword>
<reference evidence="2 5" key="2">
    <citation type="journal article" date="2014" name="BMC Genomics">
        <title>An improved genome release (version Mt4.0) for the model legume Medicago truncatula.</title>
        <authorList>
            <person name="Tang H."/>
            <person name="Krishnakumar V."/>
            <person name="Bidwell S."/>
            <person name="Rosen B."/>
            <person name="Chan A."/>
            <person name="Zhou S."/>
            <person name="Gentzbittel L."/>
            <person name="Childs K.L."/>
            <person name="Yandell M."/>
            <person name="Gundlach H."/>
            <person name="Mayer K.F."/>
            <person name="Schwartz D.C."/>
            <person name="Town C.D."/>
        </authorList>
    </citation>
    <scope>GENOME REANNOTATION</scope>
    <source>
        <strain evidence="2">A17</strain>
        <strain evidence="4 5">cv. Jemalong A17</strain>
    </source>
</reference>
<dbReference type="EMBL" id="PSQE01000004">
    <property type="protein sequence ID" value="RHN59171.1"/>
    <property type="molecule type" value="Genomic_DNA"/>
</dbReference>
<protein>
    <submittedName>
        <fullName evidence="2">HXXXD-type acyl-transferase family protein</fullName>
    </submittedName>
    <submittedName>
        <fullName evidence="3">Putative shikimate O-hydroxycinnamoyltransferase</fullName>
        <ecNumber evidence="3">2.3.1.133</ecNumber>
    </submittedName>
</protein>
<name>G7JVQ3_MEDTR</name>
<reference evidence="4" key="3">
    <citation type="submission" date="2015-04" db="UniProtKB">
        <authorList>
            <consortium name="EnsemblPlants"/>
        </authorList>
    </citation>
    <scope>IDENTIFICATION</scope>
    <source>
        <strain evidence="4">cv. Jemalong A17</strain>
    </source>
</reference>
<evidence type="ECO:0000256" key="1">
    <source>
        <dbReference type="ARBA" id="ARBA00022679"/>
    </source>
</evidence>
<reference evidence="2 5" key="1">
    <citation type="journal article" date="2011" name="Nature">
        <title>The Medicago genome provides insight into the evolution of rhizobial symbioses.</title>
        <authorList>
            <person name="Young N.D."/>
            <person name="Debelle F."/>
            <person name="Oldroyd G.E."/>
            <person name="Geurts R."/>
            <person name="Cannon S.B."/>
            <person name="Udvardi M.K."/>
            <person name="Benedito V.A."/>
            <person name="Mayer K.F."/>
            <person name="Gouzy J."/>
            <person name="Schoof H."/>
            <person name="Van de Peer Y."/>
            <person name="Proost S."/>
            <person name="Cook D.R."/>
            <person name="Meyers B.C."/>
            <person name="Spannagl M."/>
            <person name="Cheung F."/>
            <person name="De Mita S."/>
            <person name="Krishnakumar V."/>
            <person name="Gundlach H."/>
            <person name="Zhou S."/>
            <person name="Mudge J."/>
            <person name="Bharti A.K."/>
            <person name="Murray J.D."/>
            <person name="Naoumkina M.A."/>
            <person name="Rosen B."/>
            <person name="Silverstein K.A."/>
            <person name="Tang H."/>
            <person name="Rombauts S."/>
            <person name="Zhao P.X."/>
            <person name="Zhou P."/>
            <person name="Barbe V."/>
            <person name="Bardou P."/>
            <person name="Bechner M."/>
            <person name="Bellec A."/>
            <person name="Berger A."/>
            <person name="Berges H."/>
            <person name="Bidwell S."/>
            <person name="Bisseling T."/>
            <person name="Choisne N."/>
            <person name="Couloux A."/>
            <person name="Denny R."/>
            <person name="Deshpande S."/>
            <person name="Dai X."/>
            <person name="Doyle J.J."/>
            <person name="Dudez A.M."/>
            <person name="Farmer A.D."/>
            <person name="Fouteau S."/>
            <person name="Franken C."/>
            <person name="Gibelin C."/>
            <person name="Gish J."/>
            <person name="Goldstein S."/>
            <person name="Gonzalez A.J."/>
            <person name="Green P.J."/>
            <person name="Hallab A."/>
            <person name="Hartog M."/>
            <person name="Hua A."/>
            <person name="Humphray S.J."/>
            <person name="Jeong D.H."/>
            <person name="Jing Y."/>
            <person name="Jocker A."/>
            <person name="Kenton S.M."/>
            <person name="Kim D.J."/>
            <person name="Klee K."/>
            <person name="Lai H."/>
            <person name="Lang C."/>
            <person name="Lin S."/>
            <person name="Macmil S.L."/>
            <person name="Magdelenat G."/>
            <person name="Matthews L."/>
            <person name="McCorrison J."/>
            <person name="Monaghan E.L."/>
            <person name="Mun J.H."/>
            <person name="Najar F.Z."/>
            <person name="Nicholson C."/>
            <person name="Noirot C."/>
            <person name="O'Bleness M."/>
            <person name="Paule C.R."/>
            <person name="Poulain J."/>
            <person name="Prion F."/>
            <person name="Qin B."/>
            <person name="Qu C."/>
            <person name="Retzel E.F."/>
            <person name="Riddle C."/>
            <person name="Sallet E."/>
            <person name="Samain S."/>
            <person name="Samson N."/>
            <person name="Sanders I."/>
            <person name="Saurat O."/>
            <person name="Scarpelli C."/>
            <person name="Schiex T."/>
            <person name="Segurens B."/>
            <person name="Severin A.J."/>
            <person name="Sherrier D.J."/>
            <person name="Shi R."/>
            <person name="Sims S."/>
            <person name="Singer S.R."/>
            <person name="Sinharoy S."/>
            <person name="Sterck L."/>
            <person name="Viollet A."/>
            <person name="Wang B.B."/>
            <person name="Wang K."/>
            <person name="Wang M."/>
            <person name="Wang X."/>
            <person name="Warfsmann J."/>
            <person name="Weissenbach J."/>
            <person name="White D.D."/>
            <person name="White J.D."/>
            <person name="Wiley G.B."/>
            <person name="Wincker P."/>
            <person name="Xing Y."/>
            <person name="Yang L."/>
            <person name="Yao Z."/>
            <person name="Ying F."/>
            <person name="Zhai J."/>
            <person name="Zhou L."/>
            <person name="Zuber A."/>
            <person name="Denarie J."/>
            <person name="Dixon R.A."/>
            <person name="May G.D."/>
            <person name="Schwartz D.C."/>
            <person name="Rogers J."/>
            <person name="Quetier F."/>
            <person name="Town C.D."/>
            <person name="Roe B.A."/>
        </authorList>
    </citation>
    <scope>NUCLEOTIDE SEQUENCE [LARGE SCALE GENOMIC DNA]</scope>
    <source>
        <strain evidence="2">A17</strain>
        <strain evidence="4 5">cv. Jemalong A17</strain>
    </source>
</reference>
<dbReference type="KEGG" id="mtr:11428114"/>
<gene>
    <name evidence="4" type="primary">11428114</name>
    <name evidence="2" type="ordered locus">MTR_4g022800</name>
    <name evidence="3" type="ORF">MtrunA17_Chr4g0010361</name>
</gene>
<dbReference type="PaxDb" id="3880-AES87205"/>
<dbReference type="EnsemblPlants" id="AES87205">
    <property type="protein sequence ID" value="AES87205"/>
    <property type="gene ID" value="MTR_4g022800"/>
</dbReference>
<dbReference type="InterPro" id="IPR023213">
    <property type="entry name" value="CAT-like_dom_sf"/>
</dbReference>
<dbReference type="OMA" id="DFMSHFF"/>
<dbReference type="Proteomes" id="UP000002051">
    <property type="component" value="Chromosome 4"/>
</dbReference>
<dbReference type="AlphaFoldDB" id="G7JVQ3"/>
<dbReference type="GO" id="GO:0047172">
    <property type="term" value="F:shikimate O-hydroxycinnamoyltransferase activity"/>
    <property type="evidence" value="ECO:0007669"/>
    <property type="project" value="UniProtKB-EC"/>
</dbReference>
<keyword evidence="1 3" id="KW-0808">Transferase</keyword>
<dbReference type="Gramene" id="rna21164">
    <property type="protein sequence ID" value="RHN59171.1"/>
    <property type="gene ID" value="gene21164"/>
</dbReference>
<proteinExistence type="predicted"/>
<evidence type="ECO:0000313" key="2">
    <source>
        <dbReference type="EMBL" id="AES87205.1"/>
    </source>
</evidence>
<organism evidence="2 5">
    <name type="scientific">Medicago truncatula</name>
    <name type="common">Barrel medic</name>
    <name type="synonym">Medicago tribuloides</name>
    <dbReference type="NCBI Taxonomy" id="3880"/>
    <lineage>
        <taxon>Eukaryota</taxon>
        <taxon>Viridiplantae</taxon>
        <taxon>Streptophyta</taxon>
        <taxon>Embryophyta</taxon>
        <taxon>Tracheophyta</taxon>
        <taxon>Spermatophyta</taxon>
        <taxon>Magnoliopsida</taxon>
        <taxon>eudicotyledons</taxon>
        <taxon>Gunneridae</taxon>
        <taxon>Pentapetalae</taxon>
        <taxon>rosids</taxon>
        <taxon>fabids</taxon>
        <taxon>Fabales</taxon>
        <taxon>Fabaceae</taxon>
        <taxon>Papilionoideae</taxon>
        <taxon>50 kb inversion clade</taxon>
        <taxon>NPAAA clade</taxon>
        <taxon>Hologalegina</taxon>
        <taxon>IRL clade</taxon>
        <taxon>Trifolieae</taxon>
        <taxon>Medicago</taxon>
    </lineage>
</organism>
<reference evidence="3" key="5">
    <citation type="journal article" date="2018" name="Nat. Plants">
        <title>Whole-genome landscape of Medicago truncatula symbiotic genes.</title>
        <authorList>
            <person name="Pecrix Y."/>
            <person name="Gamas P."/>
            <person name="Carrere S."/>
        </authorList>
    </citation>
    <scope>NUCLEOTIDE SEQUENCE</scope>
    <source>
        <tissue evidence="3">Leaves</tissue>
    </source>
</reference>
<dbReference type="Pfam" id="PF02458">
    <property type="entry name" value="Transferase"/>
    <property type="match status" value="1"/>
</dbReference>
<dbReference type="HOGENOM" id="CLU_014546_3_0_1"/>
<dbReference type="PANTHER" id="PTHR31896">
    <property type="entry name" value="FAMILY REGULATORY PROTEIN, PUTATIVE (AFU_ORTHOLOGUE AFUA_3G14730)-RELATED"/>
    <property type="match status" value="1"/>
</dbReference>
<dbReference type="Proteomes" id="UP000265566">
    <property type="component" value="Chromosome 4"/>
</dbReference>
<keyword evidence="5" id="KW-1185">Reference proteome</keyword>
<dbReference type="Gene3D" id="3.30.559.10">
    <property type="entry name" value="Chloramphenicol acetyltransferase-like domain"/>
    <property type="match status" value="2"/>
</dbReference>
<evidence type="ECO:0000313" key="3">
    <source>
        <dbReference type="EMBL" id="RHN59171.1"/>
    </source>
</evidence>
<evidence type="ECO:0000313" key="5">
    <source>
        <dbReference type="Proteomes" id="UP000002051"/>
    </source>
</evidence>
<evidence type="ECO:0000313" key="6">
    <source>
        <dbReference type="Proteomes" id="UP000265566"/>
    </source>
</evidence>
<dbReference type="EC" id="2.3.1.133" evidence="3"/>
<dbReference type="EMBL" id="CM001220">
    <property type="protein sequence ID" value="AES87205.1"/>
    <property type="molecule type" value="Genomic_DNA"/>
</dbReference>
<accession>G7JVQ3</accession>
<dbReference type="OrthoDB" id="1862401at2759"/>
<dbReference type="GO" id="GO:0005737">
    <property type="term" value="C:cytoplasm"/>
    <property type="evidence" value="ECO:0000318"/>
    <property type="project" value="GO_Central"/>
</dbReference>
<reference evidence="6" key="4">
    <citation type="journal article" date="2018" name="Nat. Plants">
        <title>Whole-genome landscape of Medicago truncatula symbiotic genes.</title>
        <authorList>
            <person name="Pecrix Y."/>
            <person name="Staton S.E."/>
            <person name="Sallet E."/>
            <person name="Lelandais-Briere C."/>
            <person name="Moreau S."/>
            <person name="Carrere S."/>
            <person name="Blein T."/>
            <person name="Jardinaud M.F."/>
            <person name="Latrasse D."/>
            <person name="Zouine M."/>
            <person name="Zahm M."/>
            <person name="Kreplak J."/>
            <person name="Mayjonade B."/>
            <person name="Satge C."/>
            <person name="Perez M."/>
            <person name="Cauet S."/>
            <person name="Marande W."/>
            <person name="Chantry-Darmon C."/>
            <person name="Lopez-Roques C."/>
            <person name="Bouchez O."/>
            <person name="Berard A."/>
            <person name="Debelle F."/>
            <person name="Munos S."/>
            <person name="Bendahmane A."/>
            <person name="Berges H."/>
            <person name="Niebel A."/>
            <person name="Buitink J."/>
            <person name="Frugier F."/>
            <person name="Benhamed M."/>
            <person name="Crespi M."/>
            <person name="Gouzy J."/>
            <person name="Gamas P."/>
        </authorList>
    </citation>
    <scope>NUCLEOTIDE SEQUENCE [LARGE SCALE GENOMIC DNA]</scope>
    <source>
        <strain evidence="6">cv. Jemalong A17</strain>
    </source>
</reference>